<evidence type="ECO:0000256" key="1">
    <source>
        <dbReference type="ARBA" id="ARBA00023015"/>
    </source>
</evidence>
<proteinExistence type="predicted"/>
<keyword evidence="3" id="KW-0804">Transcription</keyword>
<evidence type="ECO:0000256" key="3">
    <source>
        <dbReference type="ARBA" id="ARBA00023163"/>
    </source>
</evidence>
<dbReference type="GO" id="GO:0043565">
    <property type="term" value="F:sequence-specific DNA binding"/>
    <property type="evidence" value="ECO:0007669"/>
    <property type="project" value="InterPro"/>
</dbReference>
<dbReference type="InterPro" id="IPR018060">
    <property type="entry name" value="HTH_AraC"/>
</dbReference>
<evidence type="ECO:0000259" key="4">
    <source>
        <dbReference type="PROSITE" id="PS01124"/>
    </source>
</evidence>
<dbReference type="InterPro" id="IPR009057">
    <property type="entry name" value="Homeodomain-like_sf"/>
</dbReference>
<dbReference type="InterPro" id="IPR014710">
    <property type="entry name" value="RmlC-like_jellyroll"/>
</dbReference>
<dbReference type="Gene3D" id="2.60.120.10">
    <property type="entry name" value="Jelly Rolls"/>
    <property type="match status" value="1"/>
</dbReference>
<organism evidence="5 6">
    <name type="scientific">Shouchella clausii</name>
    <name type="common">Alkalihalobacillus clausii</name>
    <dbReference type="NCBI Taxonomy" id="79880"/>
    <lineage>
        <taxon>Bacteria</taxon>
        <taxon>Bacillati</taxon>
        <taxon>Bacillota</taxon>
        <taxon>Bacilli</taxon>
        <taxon>Bacillales</taxon>
        <taxon>Bacillaceae</taxon>
        <taxon>Shouchella</taxon>
    </lineage>
</organism>
<sequence>MGREERTVRFDHDLQIEAYRFEGIMQKFPNHFHEYYVIGYIESGQRRLSCKNSDYLIGTGDVIFFNPLDNHACESVDNQTLDYRCLNIKPEIMRKVTKEITGQDYLPSFSSPVAYRSGQAQLLHHLHQMIMDEVIDLEKEETFYFLIQQLIEKYTEANTDTESIAIKQEIEQVCRYLEVHYAEQITLDHLAKIANMNKYSLLRSFTRIRGITPYRYLQTVRISEAKKRLEQGIKPLDAAIETGFVDQSHFSKFFMNFIGLTPGQYRDIFIQNRK</sequence>
<dbReference type="Gene3D" id="1.10.10.60">
    <property type="entry name" value="Homeodomain-like"/>
    <property type="match status" value="2"/>
</dbReference>
<dbReference type="PROSITE" id="PS01124">
    <property type="entry name" value="HTH_ARAC_FAMILY_2"/>
    <property type="match status" value="1"/>
</dbReference>
<keyword evidence="1" id="KW-0805">Transcription regulation</keyword>
<accession>A0A268NUS1</accession>
<dbReference type="RefSeq" id="WP_095327211.1">
    <property type="nucleotide sequence ID" value="NZ_NPCC01000036.1"/>
</dbReference>
<dbReference type="InterPro" id="IPR037923">
    <property type="entry name" value="HTH-like"/>
</dbReference>
<evidence type="ECO:0000313" key="5">
    <source>
        <dbReference type="EMBL" id="PAE87252.1"/>
    </source>
</evidence>
<dbReference type="GO" id="GO:0003700">
    <property type="term" value="F:DNA-binding transcription factor activity"/>
    <property type="evidence" value="ECO:0007669"/>
    <property type="project" value="InterPro"/>
</dbReference>
<keyword evidence="2" id="KW-0238">DNA-binding</keyword>
<dbReference type="EMBL" id="NPCC01000036">
    <property type="protein sequence ID" value="PAE87252.1"/>
    <property type="molecule type" value="Genomic_DNA"/>
</dbReference>
<evidence type="ECO:0000256" key="2">
    <source>
        <dbReference type="ARBA" id="ARBA00023125"/>
    </source>
</evidence>
<evidence type="ECO:0000313" key="6">
    <source>
        <dbReference type="Proteomes" id="UP000216207"/>
    </source>
</evidence>
<gene>
    <name evidence="5" type="ORF">CHH72_18885</name>
</gene>
<name>A0A268NUS1_SHOCL</name>
<dbReference type="PANTHER" id="PTHR46796:SF2">
    <property type="entry name" value="TRANSCRIPTIONAL REGULATORY PROTEIN"/>
    <property type="match status" value="1"/>
</dbReference>
<dbReference type="Proteomes" id="UP000216207">
    <property type="component" value="Unassembled WGS sequence"/>
</dbReference>
<dbReference type="PANTHER" id="PTHR46796">
    <property type="entry name" value="HTH-TYPE TRANSCRIPTIONAL ACTIVATOR RHAS-RELATED"/>
    <property type="match status" value="1"/>
</dbReference>
<comment type="caution">
    <text evidence="5">The sequence shown here is derived from an EMBL/GenBank/DDBJ whole genome shotgun (WGS) entry which is preliminary data.</text>
</comment>
<dbReference type="SUPFAM" id="SSF51215">
    <property type="entry name" value="Regulatory protein AraC"/>
    <property type="match status" value="1"/>
</dbReference>
<reference evidence="5 6" key="1">
    <citation type="submission" date="2017-07" db="EMBL/GenBank/DDBJ databases">
        <title>Isolation and whole genome analysis of endospore-forming bacteria from heroin.</title>
        <authorList>
            <person name="Kalinowski J."/>
            <person name="Ahrens B."/>
            <person name="Al-Dilaimi A."/>
            <person name="Winkler A."/>
            <person name="Wibberg D."/>
            <person name="Schleenbecker U."/>
            <person name="Ruckert C."/>
            <person name="Wolfel R."/>
            <person name="Grass G."/>
        </authorList>
    </citation>
    <scope>NUCLEOTIDE SEQUENCE [LARGE SCALE GENOMIC DNA]</scope>
    <source>
        <strain evidence="5 6">7539</strain>
    </source>
</reference>
<dbReference type="InterPro" id="IPR050204">
    <property type="entry name" value="AraC_XylS_family_regulators"/>
</dbReference>
<dbReference type="SMART" id="SM00342">
    <property type="entry name" value="HTH_ARAC"/>
    <property type="match status" value="1"/>
</dbReference>
<dbReference type="Pfam" id="PF02311">
    <property type="entry name" value="AraC_binding"/>
    <property type="match status" value="1"/>
</dbReference>
<dbReference type="InterPro" id="IPR003313">
    <property type="entry name" value="AraC-bd"/>
</dbReference>
<feature type="domain" description="HTH araC/xylS-type" evidence="4">
    <location>
        <begin position="171"/>
        <end position="268"/>
    </location>
</feature>
<dbReference type="Pfam" id="PF12833">
    <property type="entry name" value="HTH_18"/>
    <property type="match status" value="1"/>
</dbReference>
<dbReference type="AlphaFoldDB" id="A0A268NUS1"/>
<dbReference type="CDD" id="cd07001">
    <property type="entry name" value="cupin_YbfI-like_N"/>
    <property type="match status" value="1"/>
</dbReference>
<protein>
    <submittedName>
        <fullName evidence="5">AraC family transcriptional regulator</fullName>
    </submittedName>
</protein>
<dbReference type="SUPFAM" id="SSF46689">
    <property type="entry name" value="Homeodomain-like"/>
    <property type="match status" value="2"/>
</dbReference>